<reference evidence="2 3" key="1">
    <citation type="journal article" date="2013" name="Front. Microbiol.">
        <title>Comparative genomic analyses of the cyanobacterium, Lyngbya aestuarii BL J, a powerful hydrogen producer.</title>
        <authorList>
            <person name="Kothari A."/>
            <person name="Vaughn M."/>
            <person name="Garcia-Pichel F."/>
        </authorList>
    </citation>
    <scope>NUCLEOTIDE SEQUENCE [LARGE SCALE GENOMIC DNA]</scope>
    <source>
        <strain evidence="2 3">BL J</strain>
    </source>
</reference>
<proteinExistence type="predicted"/>
<organism evidence="2 3">
    <name type="scientific">Lyngbya aestuarii BL J</name>
    <dbReference type="NCBI Taxonomy" id="1348334"/>
    <lineage>
        <taxon>Bacteria</taxon>
        <taxon>Bacillati</taxon>
        <taxon>Cyanobacteriota</taxon>
        <taxon>Cyanophyceae</taxon>
        <taxon>Oscillatoriophycideae</taxon>
        <taxon>Oscillatoriales</taxon>
        <taxon>Microcoleaceae</taxon>
        <taxon>Lyngbya</taxon>
    </lineage>
</organism>
<protein>
    <submittedName>
        <fullName evidence="2">Uncharacterized protein</fullName>
    </submittedName>
</protein>
<feature type="compositionally biased region" description="Polar residues" evidence="1">
    <location>
        <begin position="1"/>
        <end position="18"/>
    </location>
</feature>
<evidence type="ECO:0000313" key="3">
    <source>
        <dbReference type="Proteomes" id="UP000017127"/>
    </source>
</evidence>
<name>U7QCP4_9CYAN</name>
<gene>
    <name evidence="2" type="ORF">M595_5093</name>
</gene>
<dbReference type="EMBL" id="AUZM01000073">
    <property type="protein sequence ID" value="ERT04957.1"/>
    <property type="molecule type" value="Genomic_DNA"/>
</dbReference>
<accession>U7QCP4</accession>
<keyword evidence="3" id="KW-1185">Reference proteome</keyword>
<evidence type="ECO:0000313" key="2">
    <source>
        <dbReference type="EMBL" id="ERT04957.1"/>
    </source>
</evidence>
<sequence>MKESAQTEQLQREATQPQLEVERQQREKLAAKLRELNLDPEILSIA</sequence>
<feature type="region of interest" description="Disordered" evidence="1">
    <location>
        <begin position="1"/>
        <end position="23"/>
    </location>
</feature>
<dbReference type="RefSeq" id="WP_023068793.1">
    <property type="nucleotide sequence ID" value="NZ_AUZM01000073.1"/>
</dbReference>
<comment type="caution">
    <text evidence="2">The sequence shown here is derived from an EMBL/GenBank/DDBJ whole genome shotgun (WGS) entry which is preliminary data.</text>
</comment>
<evidence type="ECO:0000256" key="1">
    <source>
        <dbReference type="SAM" id="MobiDB-lite"/>
    </source>
</evidence>
<dbReference type="AlphaFoldDB" id="U7QCP4"/>
<dbReference type="Proteomes" id="UP000017127">
    <property type="component" value="Unassembled WGS sequence"/>
</dbReference>